<dbReference type="InterPro" id="IPR036779">
    <property type="entry name" value="LysM_dom_sf"/>
</dbReference>
<name>A0ABV1NTU3_9ACTN</name>
<proteinExistence type="predicted"/>
<keyword evidence="2" id="KW-0472">Membrane</keyword>
<accession>A0ABV1NTU3</accession>
<feature type="compositionally biased region" description="Low complexity" evidence="1">
    <location>
        <begin position="124"/>
        <end position="144"/>
    </location>
</feature>
<keyword evidence="2" id="KW-0812">Transmembrane</keyword>
<organism evidence="3 4">
    <name type="scientific">Nocardioides kribbensis</name>
    <dbReference type="NCBI Taxonomy" id="305517"/>
    <lineage>
        <taxon>Bacteria</taxon>
        <taxon>Bacillati</taxon>
        <taxon>Actinomycetota</taxon>
        <taxon>Actinomycetes</taxon>
        <taxon>Propionibacteriales</taxon>
        <taxon>Nocardioidaceae</taxon>
        <taxon>Nocardioides</taxon>
    </lineage>
</organism>
<keyword evidence="2" id="KW-1133">Transmembrane helix</keyword>
<dbReference type="Gene3D" id="3.10.350.10">
    <property type="entry name" value="LysM domain"/>
    <property type="match status" value="1"/>
</dbReference>
<comment type="caution">
    <text evidence="3">The sequence shown here is derived from an EMBL/GenBank/DDBJ whole genome shotgun (WGS) entry which is preliminary data.</text>
</comment>
<feature type="transmembrane region" description="Helical" evidence="2">
    <location>
        <begin position="99"/>
        <end position="118"/>
    </location>
</feature>
<keyword evidence="4" id="KW-1185">Reference proteome</keyword>
<protein>
    <recommendedName>
        <fullName evidence="5">LysM domain-containing protein</fullName>
    </recommendedName>
</protein>
<evidence type="ECO:0000256" key="2">
    <source>
        <dbReference type="SAM" id="Phobius"/>
    </source>
</evidence>
<reference evidence="3 4" key="1">
    <citation type="submission" date="2024-02" db="EMBL/GenBank/DDBJ databases">
        <title>Full genome sequence of Nocardioides kribbensis.</title>
        <authorList>
            <person name="Poletto B.L."/>
            <person name="Silva G."/>
            <person name="Galante D."/>
            <person name="Campos K.R."/>
            <person name="Santos M.B.N."/>
            <person name="Sacchi C.T."/>
        </authorList>
    </citation>
    <scope>NUCLEOTIDE SEQUENCE [LARGE SCALE GENOMIC DNA]</scope>
    <source>
        <strain evidence="3 4">O4R</strain>
    </source>
</reference>
<feature type="region of interest" description="Disordered" evidence="1">
    <location>
        <begin position="223"/>
        <end position="251"/>
    </location>
</feature>
<feature type="transmembrane region" description="Helical" evidence="2">
    <location>
        <begin position="53"/>
        <end position="78"/>
    </location>
</feature>
<evidence type="ECO:0008006" key="5">
    <source>
        <dbReference type="Google" id="ProtNLM"/>
    </source>
</evidence>
<dbReference type="RefSeq" id="WP_349803575.1">
    <property type="nucleotide sequence ID" value="NZ_JBEGDP010000001.1"/>
</dbReference>
<dbReference type="EMBL" id="JBEGDP010000001">
    <property type="protein sequence ID" value="MEQ7845912.1"/>
    <property type="molecule type" value="Genomic_DNA"/>
</dbReference>
<evidence type="ECO:0000313" key="4">
    <source>
        <dbReference type="Proteomes" id="UP001482520"/>
    </source>
</evidence>
<dbReference type="Proteomes" id="UP001482520">
    <property type="component" value="Unassembled WGS sequence"/>
</dbReference>
<gene>
    <name evidence="3" type="ORF">V6R90_01385</name>
</gene>
<feature type="transmembrane region" description="Helical" evidence="2">
    <location>
        <begin position="12"/>
        <end position="33"/>
    </location>
</feature>
<evidence type="ECO:0000256" key="1">
    <source>
        <dbReference type="SAM" id="MobiDB-lite"/>
    </source>
</evidence>
<sequence>MSSSSIVRCTVVWVLVAATTVALTAALLPGLLPGLLSGVVRPAVWADRGFEDLLVAGCSLALLGCGWWALLATTAVVTDVLRGRAGHRTRGVPDVARRWVLAACGLALAGTTAAGTLVPATAAPGADVPGRQGQAQTAHTAQTAPGRGPADERLLTGLPLPERAVGTLAARLGGTAPASVTVSPGDSLWTLTASALERAGRPATPAAVAAAWPRVHEANRSVVGPDPDLIRPGQRLVLPAPPTSPGPTPGQ</sequence>
<evidence type="ECO:0000313" key="3">
    <source>
        <dbReference type="EMBL" id="MEQ7845912.1"/>
    </source>
</evidence>
<feature type="region of interest" description="Disordered" evidence="1">
    <location>
        <begin position="124"/>
        <end position="150"/>
    </location>
</feature>
<feature type="compositionally biased region" description="Pro residues" evidence="1">
    <location>
        <begin position="239"/>
        <end position="251"/>
    </location>
</feature>